<protein>
    <submittedName>
        <fullName evidence="3">Uncharacterized protein</fullName>
    </submittedName>
</protein>
<dbReference type="Gene3D" id="2.60.120.260">
    <property type="entry name" value="Galactose-binding domain-like"/>
    <property type="match status" value="2"/>
</dbReference>
<dbReference type="Gene3D" id="2.170.300.10">
    <property type="entry name" value="Tie2 ligand-binding domain superfamily"/>
    <property type="match status" value="1"/>
</dbReference>
<keyword evidence="2" id="KW-0812">Transmembrane</keyword>
<dbReference type="InterPro" id="IPR042635">
    <property type="entry name" value="MEGF10/SREC1/2-like"/>
</dbReference>
<reference evidence="3 4" key="1">
    <citation type="submission" date="2024-11" db="EMBL/GenBank/DDBJ databases">
        <title>Chromosome-level genome assembly of the freshwater bivalve Anodonta woodiana.</title>
        <authorList>
            <person name="Chen X."/>
        </authorList>
    </citation>
    <scope>NUCLEOTIDE SEQUENCE [LARGE SCALE GENOMIC DNA]</scope>
    <source>
        <strain evidence="3">MN2024</strain>
        <tissue evidence="3">Gills</tissue>
    </source>
</reference>
<organism evidence="3 4">
    <name type="scientific">Sinanodonta woodiana</name>
    <name type="common">Chinese pond mussel</name>
    <name type="synonym">Anodonta woodiana</name>
    <dbReference type="NCBI Taxonomy" id="1069815"/>
    <lineage>
        <taxon>Eukaryota</taxon>
        <taxon>Metazoa</taxon>
        <taxon>Spiralia</taxon>
        <taxon>Lophotrochozoa</taxon>
        <taxon>Mollusca</taxon>
        <taxon>Bivalvia</taxon>
        <taxon>Autobranchia</taxon>
        <taxon>Heteroconchia</taxon>
        <taxon>Palaeoheterodonta</taxon>
        <taxon>Unionida</taxon>
        <taxon>Unionoidea</taxon>
        <taxon>Unionidae</taxon>
        <taxon>Unioninae</taxon>
        <taxon>Sinanodonta</taxon>
    </lineage>
</organism>
<dbReference type="InterPro" id="IPR008979">
    <property type="entry name" value="Galactose-bd-like_sf"/>
</dbReference>
<comment type="caution">
    <text evidence="3">The sequence shown here is derived from an EMBL/GenBank/DDBJ whole genome shotgun (WGS) entry which is preliminary data.</text>
</comment>
<gene>
    <name evidence="3" type="ORF">ACJMK2_032202</name>
</gene>
<evidence type="ECO:0000313" key="3">
    <source>
        <dbReference type="EMBL" id="KAL3879926.1"/>
    </source>
</evidence>
<keyword evidence="2" id="KW-0472">Membrane</keyword>
<feature type="transmembrane region" description="Helical" evidence="2">
    <location>
        <begin position="550"/>
        <end position="572"/>
    </location>
</feature>
<dbReference type="EMBL" id="JBJQND010000004">
    <property type="protein sequence ID" value="KAL3879926.1"/>
    <property type="molecule type" value="Genomic_DNA"/>
</dbReference>
<evidence type="ECO:0000313" key="4">
    <source>
        <dbReference type="Proteomes" id="UP001634394"/>
    </source>
</evidence>
<dbReference type="PANTHER" id="PTHR24043">
    <property type="entry name" value="SCAVENGER RECEPTOR CLASS F"/>
    <property type="match status" value="1"/>
</dbReference>
<keyword evidence="4" id="KW-1185">Reference proteome</keyword>
<dbReference type="Proteomes" id="UP001634394">
    <property type="component" value="Unassembled WGS sequence"/>
</dbReference>
<dbReference type="PANTHER" id="PTHR24043:SF8">
    <property type="entry name" value="EGF-LIKE DOMAIN-CONTAINING PROTEIN"/>
    <property type="match status" value="1"/>
</dbReference>
<keyword evidence="2" id="KW-1133">Transmembrane helix</keyword>
<keyword evidence="1" id="KW-0245">EGF-like domain</keyword>
<evidence type="ECO:0000256" key="2">
    <source>
        <dbReference type="SAM" id="Phobius"/>
    </source>
</evidence>
<accession>A0ABD3X2T4</accession>
<dbReference type="SUPFAM" id="SSF49785">
    <property type="entry name" value="Galactose-binding domain-like"/>
    <property type="match status" value="1"/>
</dbReference>
<sequence>MRTESVENHIWEVDIGIQIIVRTITVFGRTDIGSVSPRDKDQLDGVTLYLGNTSGPWNYGQEIRRDTSNNTQDIQYVFKPHNVIARFISLMRAGYILTICEATVEGVTRVVINRYSIFICAALSCQNIIKGNITRFLGIQLFHLDPYLRGVVNFAYHKPANQSTTLTYNGFNWTADKAVDGSSDGGNPDTSRTCSATMRTDTVENHILEVDIGIQIIVKTITVYGRTDIDKYQLDGVTLYLGNTSGPWNYGQEIRRDTSNNSQDIQYVFKTHNAIARFISLIRVGYILTICEVSVEGECRRGMYGSGCNETCGNCYKGNNSCSLIDGRCMEGCEAGWNGETCKFECNSGTYGYNCNESCGFCLNGSSKCSRMNGQCSIGCQAGWNGQTCKSECKTGSYGLNCNETCGYCLSGKSNCSEINGQCSGGCQGGWTGKTCKSECRRGTYGSRCSGTCGNCYKGNLSCSLTDGRCKEGCEKGWHGDICKLKCEVGTYGFNCNETCGYCLNGTNNCSKINGLCSGGCLSGWRGETCKSGMLETITPGDVGLNTGAIVGYVLGAVGVSISAMIFIIVIVKKRKMDNNETSTDDVTPATHYANLVVGNTGIKIAVCSTHENETAFSSIEEAFLQKELSIGMMIIHSDEIKPDIPVHNMYEKLRDVTEPTEYAYSTIDQTLINDRTRHTIELYGEYIRSLEDVEIALNGVEEAIHVLLERKDNLLCKELERSRVIVS</sequence>
<dbReference type="AlphaFoldDB" id="A0ABD3X2T4"/>
<proteinExistence type="predicted"/>
<evidence type="ECO:0000256" key="1">
    <source>
        <dbReference type="ARBA" id="ARBA00022536"/>
    </source>
</evidence>
<name>A0ABD3X2T4_SINWO</name>